<evidence type="ECO:0000256" key="1">
    <source>
        <dbReference type="SAM" id="MobiDB-lite"/>
    </source>
</evidence>
<name>A0AAW0CFR1_9AGAR</name>
<dbReference type="AlphaFoldDB" id="A0AAW0CFR1"/>
<gene>
    <name evidence="2" type="ORF">VNI00_011096</name>
</gene>
<proteinExistence type="predicted"/>
<comment type="caution">
    <text evidence="2">The sequence shown here is derived from an EMBL/GenBank/DDBJ whole genome shotgun (WGS) entry which is preliminary data.</text>
</comment>
<reference evidence="2 3" key="1">
    <citation type="submission" date="2024-01" db="EMBL/GenBank/DDBJ databases">
        <title>A draft genome for a cacao thread blight-causing isolate of Paramarasmius palmivorus.</title>
        <authorList>
            <person name="Baruah I.K."/>
            <person name="Bukari Y."/>
            <person name="Amoako-Attah I."/>
            <person name="Meinhardt L.W."/>
            <person name="Bailey B.A."/>
            <person name="Cohen S.P."/>
        </authorList>
    </citation>
    <scope>NUCLEOTIDE SEQUENCE [LARGE SCALE GENOMIC DNA]</scope>
    <source>
        <strain evidence="2 3">GH-12</strain>
    </source>
</reference>
<accession>A0AAW0CFR1</accession>
<organism evidence="2 3">
    <name type="scientific">Paramarasmius palmivorus</name>
    <dbReference type="NCBI Taxonomy" id="297713"/>
    <lineage>
        <taxon>Eukaryota</taxon>
        <taxon>Fungi</taxon>
        <taxon>Dikarya</taxon>
        <taxon>Basidiomycota</taxon>
        <taxon>Agaricomycotina</taxon>
        <taxon>Agaricomycetes</taxon>
        <taxon>Agaricomycetidae</taxon>
        <taxon>Agaricales</taxon>
        <taxon>Marasmiineae</taxon>
        <taxon>Marasmiaceae</taxon>
        <taxon>Paramarasmius</taxon>
    </lineage>
</organism>
<evidence type="ECO:0000313" key="2">
    <source>
        <dbReference type="EMBL" id="KAK7037346.1"/>
    </source>
</evidence>
<feature type="region of interest" description="Disordered" evidence="1">
    <location>
        <begin position="269"/>
        <end position="302"/>
    </location>
</feature>
<dbReference type="Proteomes" id="UP001383192">
    <property type="component" value="Unassembled WGS sequence"/>
</dbReference>
<protein>
    <submittedName>
        <fullName evidence="2">Uncharacterized protein</fullName>
    </submittedName>
</protein>
<feature type="compositionally biased region" description="Basic and acidic residues" evidence="1">
    <location>
        <begin position="284"/>
        <end position="295"/>
    </location>
</feature>
<dbReference type="EMBL" id="JAYKXP010000047">
    <property type="protein sequence ID" value="KAK7037346.1"/>
    <property type="molecule type" value="Genomic_DNA"/>
</dbReference>
<evidence type="ECO:0000313" key="3">
    <source>
        <dbReference type="Proteomes" id="UP001383192"/>
    </source>
</evidence>
<sequence length="302" mass="34155">MDSGFYDFKEAKTHIQWAVDERAKMPGNSEFLAAIAQCKQWPSSVKVAEMGVPKAYRLISQDEGVPEELVFRLHGVLIGKELPPVERAMSKNTKAKHLRQSVTIAGLGDETFQEALQGLEVVESMFGRYVGTDKLQRHDLVRQFQQRPAMEIYNRYFTPATVARRGDEPVLALGSEVDPKGFLAATAREEYVHTEENKWKRIKISPRVFQHGDIVEVQLSLLAVTVNPKQGTHRMVATLRAITLVDGSMTEKANRKSRLQHIQGDVKASKLKRRYDGESDDDLQEGRNVKYKDDNVMNEESG</sequence>
<keyword evidence="3" id="KW-1185">Reference proteome</keyword>